<evidence type="ECO:0000313" key="7">
    <source>
        <dbReference type="Proteomes" id="UP000278823"/>
    </source>
</evidence>
<dbReference type="InterPro" id="IPR001647">
    <property type="entry name" value="HTH_TetR"/>
</dbReference>
<dbReference type="PROSITE" id="PS50977">
    <property type="entry name" value="HTH_TETR_2"/>
    <property type="match status" value="1"/>
</dbReference>
<accession>A0A432PA75</accession>
<dbReference type="Pfam" id="PF00440">
    <property type="entry name" value="TetR_N"/>
    <property type="match status" value="1"/>
</dbReference>
<proteinExistence type="predicted"/>
<feature type="DNA-binding region" description="H-T-H motif" evidence="4">
    <location>
        <begin position="40"/>
        <end position="59"/>
    </location>
</feature>
<dbReference type="PANTHER" id="PTHR30055">
    <property type="entry name" value="HTH-TYPE TRANSCRIPTIONAL REGULATOR RUTR"/>
    <property type="match status" value="1"/>
</dbReference>
<evidence type="ECO:0000256" key="3">
    <source>
        <dbReference type="ARBA" id="ARBA00023163"/>
    </source>
</evidence>
<dbReference type="RefSeq" id="WP_126925230.1">
    <property type="nucleotide sequence ID" value="NZ_ML133712.1"/>
</dbReference>
<evidence type="ECO:0000256" key="1">
    <source>
        <dbReference type="ARBA" id="ARBA00023015"/>
    </source>
</evidence>
<dbReference type="SUPFAM" id="SSF46689">
    <property type="entry name" value="Homeodomain-like"/>
    <property type="match status" value="1"/>
</dbReference>
<dbReference type="InterPro" id="IPR036271">
    <property type="entry name" value="Tet_transcr_reg_TetR-rel_C_sf"/>
</dbReference>
<organism evidence="6 7">
    <name type="scientific">Rhizobium vallis</name>
    <dbReference type="NCBI Taxonomy" id="634290"/>
    <lineage>
        <taxon>Bacteria</taxon>
        <taxon>Pseudomonadati</taxon>
        <taxon>Pseudomonadota</taxon>
        <taxon>Alphaproteobacteria</taxon>
        <taxon>Hyphomicrobiales</taxon>
        <taxon>Rhizobiaceae</taxon>
        <taxon>Rhizobium/Agrobacterium group</taxon>
        <taxon>Rhizobium</taxon>
    </lineage>
</organism>
<dbReference type="InterPro" id="IPR009057">
    <property type="entry name" value="Homeodomain-like_sf"/>
</dbReference>
<dbReference type="EMBL" id="RJTH01000029">
    <property type="protein sequence ID" value="RUM18055.1"/>
    <property type="molecule type" value="Genomic_DNA"/>
</dbReference>
<keyword evidence="3" id="KW-0804">Transcription</keyword>
<sequence>MVTDKTTEKGSTRYHHGNLRPTLLSVARALLEEGGPQALSLREIGRRAGVSAPAAYHYFSSLDALAAALAEQGFAELSEEIDAALAGPRRHLLAGGIAYVAFARANPGLYRLMFGEGFQAYSKGNEAIGASRMRVYRQMKEDLEKRLAPEKVANAALFLWSLTHGLALLTIDGQIEPGVDPDARVAEVLKLAGLGLPAAK</sequence>
<dbReference type="PANTHER" id="PTHR30055:SF234">
    <property type="entry name" value="HTH-TYPE TRANSCRIPTIONAL REGULATOR BETI"/>
    <property type="match status" value="1"/>
</dbReference>
<dbReference type="GO" id="GO:0003700">
    <property type="term" value="F:DNA-binding transcription factor activity"/>
    <property type="evidence" value="ECO:0007669"/>
    <property type="project" value="TreeGrafter"/>
</dbReference>
<dbReference type="SUPFAM" id="SSF48498">
    <property type="entry name" value="Tetracyclin repressor-like, C-terminal domain"/>
    <property type="match status" value="1"/>
</dbReference>
<keyword evidence="2 4" id="KW-0238">DNA-binding</keyword>
<dbReference type="AlphaFoldDB" id="A0A432PA75"/>
<evidence type="ECO:0000313" key="6">
    <source>
        <dbReference type="EMBL" id="RUM18055.1"/>
    </source>
</evidence>
<dbReference type="Gene3D" id="1.10.357.10">
    <property type="entry name" value="Tetracycline Repressor, domain 2"/>
    <property type="match status" value="1"/>
</dbReference>
<dbReference type="OrthoDB" id="7056813at2"/>
<feature type="domain" description="HTH tetR-type" evidence="5">
    <location>
        <begin position="17"/>
        <end position="77"/>
    </location>
</feature>
<name>A0A432PA75_9HYPH</name>
<keyword evidence="1" id="KW-0805">Transcription regulation</keyword>
<comment type="caution">
    <text evidence="6">The sequence shown here is derived from an EMBL/GenBank/DDBJ whole genome shotgun (WGS) entry which is preliminary data.</text>
</comment>
<dbReference type="PRINTS" id="PR00455">
    <property type="entry name" value="HTHTETR"/>
</dbReference>
<dbReference type="Proteomes" id="UP000278823">
    <property type="component" value="Unassembled WGS sequence"/>
</dbReference>
<protein>
    <submittedName>
        <fullName evidence="6">TetR/AcrR family transcriptional regulator</fullName>
    </submittedName>
</protein>
<keyword evidence="7" id="KW-1185">Reference proteome</keyword>
<evidence type="ECO:0000256" key="2">
    <source>
        <dbReference type="ARBA" id="ARBA00023125"/>
    </source>
</evidence>
<evidence type="ECO:0000259" key="5">
    <source>
        <dbReference type="PROSITE" id="PS50977"/>
    </source>
</evidence>
<dbReference type="Pfam" id="PF13305">
    <property type="entry name" value="TetR_C_33"/>
    <property type="match status" value="1"/>
</dbReference>
<dbReference type="InterPro" id="IPR050109">
    <property type="entry name" value="HTH-type_TetR-like_transc_reg"/>
</dbReference>
<dbReference type="InterPro" id="IPR025996">
    <property type="entry name" value="MT1864/Rv1816-like_C"/>
</dbReference>
<dbReference type="GO" id="GO:0000976">
    <property type="term" value="F:transcription cis-regulatory region binding"/>
    <property type="evidence" value="ECO:0007669"/>
    <property type="project" value="TreeGrafter"/>
</dbReference>
<evidence type="ECO:0000256" key="4">
    <source>
        <dbReference type="PROSITE-ProRule" id="PRU00335"/>
    </source>
</evidence>
<gene>
    <name evidence="6" type="ORF">EFQ99_33660</name>
</gene>
<reference evidence="7" key="1">
    <citation type="submission" date="2018-11" db="EMBL/GenBank/DDBJ databases">
        <title>Rhizobium chutanense sp. nov., isolated from root nodules of Phaseolus vulgaris in China.</title>
        <authorList>
            <person name="Huo Y."/>
        </authorList>
    </citation>
    <scope>NUCLEOTIDE SEQUENCE [LARGE SCALE GENOMIC DNA]</scope>
    <source>
        <strain evidence="7">CCBAU 65647</strain>
    </source>
</reference>